<comment type="caution">
    <text evidence="1">The sequence shown here is derived from an EMBL/GenBank/DDBJ whole genome shotgun (WGS) entry which is preliminary data.</text>
</comment>
<evidence type="ECO:0000313" key="2">
    <source>
        <dbReference type="EMBL" id="RAI89733.1"/>
    </source>
</evidence>
<dbReference type="EMBL" id="QLLI01000013">
    <property type="protein sequence ID" value="RAI89733.1"/>
    <property type="molecule type" value="Genomic_DNA"/>
</dbReference>
<dbReference type="Proteomes" id="UP000248827">
    <property type="component" value="Unassembled WGS sequence"/>
</dbReference>
<proteinExistence type="predicted"/>
<sequence length="39" mass="4511">MKRLLKVHTRINRLSAFDVNARIGQGNHHPLPVRAFSFL</sequence>
<dbReference type="Proteomes" id="UP000247078">
    <property type="component" value="Unassembled WGS sequence"/>
</dbReference>
<accession>A0A855XVH5</accession>
<keyword evidence="4" id="KW-1185">Reference proteome</keyword>
<organism evidence="1 3">
    <name type="scientific">Paenibacillus pabuli</name>
    <dbReference type="NCBI Taxonomy" id="1472"/>
    <lineage>
        <taxon>Bacteria</taxon>
        <taxon>Bacillati</taxon>
        <taxon>Bacillota</taxon>
        <taxon>Bacilli</taxon>
        <taxon>Bacillales</taxon>
        <taxon>Paenibacillaceae</taxon>
        <taxon>Paenibacillus</taxon>
    </lineage>
</organism>
<evidence type="ECO:0000313" key="1">
    <source>
        <dbReference type="EMBL" id="PWW38950.1"/>
    </source>
</evidence>
<gene>
    <name evidence="2" type="ORF">DET54_11316</name>
    <name evidence="1" type="ORF">DET56_107352</name>
</gene>
<dbReference type="EMBL" id="QGTZ01000007">
    <property type="protein sequence ID" value="PWW38950.1"/>
    <property type="molecule type" value="Genomic_DNA"/>
</dbReference>
<evidence type="ECO:0000313" key="3">
    <source>
        <dbReference type="Proteomes" id="UP000247078"/>
    </source>
</evidence>
<dbReference type="AlphaFoldDB" id="A0A855XVH5"/>
<protein>
    <submittedName>
        <fullName evidence="1">Uncharacterized protein</fullName>
    </submittedName>
</protein>
<reference evidence="1 3" key="1">
    <citation type="submission" date="2018-05" db="EMBL/GenBank/DDBJ databases">
        <title>Freshwater and sediment microbial communities from various areas in North America, analyzing microbe dynamics in response to fracking.</title>
        <authorList>
            <person name="Lamendella R."/>
        </authorList>
    </citation>
    <scope>NUCLEOTIDE SEQUENCE [LARGE SCALE GENOMIC DNA]</scope>
    <source>
        <strain evidence="1 3">DB-3</strain>
        <strain evidence="2 4">NG-13</strain>
    </source>
</reference>
<evidence type="ECO:0000313" key="4">
    <source>
        <dbReference type="Proteomes" id="UP000248827"/>
    </source>
</evidence>
<name>A0A855XVH5_9BACL</name>